<name>A0A0Q3IC39_9HYPH</name>
<dbReference type="Pfam" id="PF03466">
    <property type="entry name" value="LysR_substrate"/>
    <property type="match status" value="1"/>
</dbReference>
<evidence type="ECO:0000256" key="1">
    <source>
        <dbReference type="ARBA" id="ARBA00009437"/>
    </source>
</evidence>
<dbReference type="PRINTS" id="PR00039">
    <property type="entry name" value="HTHLYSR"/>
</dbReference>
<dbReference type="FunFam" id="1.10.10.10:FF:000001">
    <property type="entry name" value="LysR family transcriptional regulator"/>
    <property type="match status" value="1"/>
</dbReference>
<evidence type="ECO:0000259" key="5">
    <source>
        <dbReference type="PROSITE" id="PS50931"/>
    </source>
</evidence>
<keyword evidence="4" id="KW-0804">Transcription</keyword>
<dbReference type="GO" id="GO:0003700">
    <property type="term" value="F:DNA-binding transcription factor activity"/>
    <property type="evidence" value="ECO:0007669"/>
    <property type="project" value="InterPro"/>
</dbReference>
<organism evidence="6 8">
    <name type="scientific">Bosea thiooxidans</name>
    <dbReference type="NCBI Taxonomy" id="53254"/>
    <lineage>
        <taxon>Bacteria</taxon>
        <taxon>Pseudomonadati</taxon>
        <taxon>Pseudomonadota</taxon>
        <taxon>Alphaproteobacteria</taxon>
        <taxon>Hyphomicrobiales</taxon>
        <taxon>Boseaceae</taxon>
        <taxon>Bosea</taxon>
    </lineage>
</organism>
<gene>
    <name evidence="6" type="ORF">ARD30_01040</name>
    <name evidence="7" type="ORF">SAMN05660750_03773</name>
</gene>
<dbReference type="PANTHER" id="PTHR30126">
    <property type="entry name" value="HTH-TYPE TRANSCRIPTIONAL REGULATOR"/>
    <property type="match status" value="1"/>
</dbReference>
<dbReference type="SUPFAM" id="SSF46785">
    <property type="entry name" value="Winged helix' DNA-binding domain"/>
    <property type="match status" value="1"/>
</dbReference>
<reference evidence="7 9" key="2">
    <citation type="submission" date="2017-02" db="EMBL/GenBank/DDBJ databases">
        <authorList>
            <person name="Peterson S.W."/>
        </authorList>
    </citation>
    <scope>NUCLEOTIDE SEQUENCE [LARGE SCALE GENOMIC DNA]</scope>
    <source>
        <strain evidence="7 9">DSM 9653</strain>
    </source>
</reference>
<keyword evidence="2" id="KW-0805">Transcription regulation</keyword>
<comment type="similarity">
    <text evidence="1">Belongs to the LysR transcriptional regulatory family.</text>
</comment>
<dbReference type="PROSITE" id="PS50931">
    <property type="entry name" value="HTH_LYSR"/>
    <property type="match status" value="1"/>
</dbReference>
<evidence type="ECO:0000256" key="2">
    <source>
        <dbReference type="ARBA" id="ARBA00023015"/>
    </source>
</evidence>
<protein>
    <submittedName>
        <fullName evidence="7">DNA-binding transcriptional regulator, LysR family</fullName>
    </submittedName>
    <submittedName>
        <fullName evidence="6">LysR family transcriptional regulator</fullName>
    </submittedName>
</protein>
<dbReference type="Gene3D" id="3.40.190.10">
    <property type="entry name" value="Periplasmic binding protein-like II"/>
    <property type="match status" value="2"/>
</dbReference>
<dbReference type="EMBL" id="LMAR01000001">
    <property type="protein sequence ID" value="KQK32397.1"/>
    <property type="molecule type" value="Genomic_DNA"/>
</dbReference>
<keyword evidence="3 7" id="KW-0238">DNA-binding</keyword>
<dbReference type="InterPro" id="IPR005119">
    <property type="entry name" value="LysR_subst-bd"/>
</dbReference>
<reference evidence="6 8" key="1">
    <citation type="submission" date="2015-10" db="EMBL/GenBank/DDBJ databases">
        <title>Draft genome of Bosea thiooxidans.</title>
        <authorList>
            <person name="Wang X."/>
        </authorList>
    </citation>
    <scope>NUCLEOTIDE SEQUENCE [LARGE SCALE GENOMIC DNA]</scope>
    <source>
        <strain evidence="6 8">CGMCC 9174</strain>
    </source>
</reference>
<dbReference type="STRING" id="53254.SAMN05660750_03773"/>
<evidence type="ECO:0000256" key="4">
    <source>
        <dbReference type="ARBA" id="ARBA00023163"/>
    </source>
</evidence>
<dbReference type="GO" id="GO:0000976">
    <property type="term" value="F:transcription cis-regulatory region binding"/>
    <property type="evidence" value="ECO:0007669"/>
    <property type="project" value="TreeGrafter"/>
</dbReference>
<accession>A0A0Q3IC39</accession>
<dbReference type="InterPro" id="IPR036388">
    <property type="entry name" value="WH-like_DNA-bd_sf"/>
</dbReference>
<dbReference type="InterPro" id="IPR000847">
    <property type="entry name" value="LysR_HTH_N"/>
</dbReference>
<dbReference type="CDD" id="cd05466">
    <property type="entry name" value="PBP2_LTTR_substrate"/>
    <property type="match status" value="1"/>
</dbReference>
<sequence length="302" mass="33056">MNIPDLEAFVAVVETGSIVAASARLNLTQPGVTRRVQNLEDRLGVALLDRQSKPLKPTTSGREAYEHGRRILRSLADLKASLSPLGDPDGEFRLGIMPYLSDEALIFPLDRLRAAFPQLTLRITAGWSPRLIEQVSHSEIDAAALCLPDGVPPPDELIGEELGVQRVLLVAAPALGVPSRPSLAELSRFPWVMNESGCGFRAFMRRSFEAARLPFQVGVEALSADLRMSLVARGHGIGIVTPAAFAGSPWHEAIEVIDTPDFRPQVRSWLLHRPPAGRLERPIALFRDALIERLRQGEPLKG</sequence>
<evidence type="ECO:0000256" key="3">
    <source>
        <dbReference type="ARBA" id="ARBA00023125"/>
    </source>
</evidence>
<dbReference type="Proteomes" id="UP000190130">
    <property type="component" value="Unassembled WGS sequence"/>
</dbReference>
<dbReference type="Proteomes" id="UP000051562">
    <property type="component" value="Unassembled WGS sequence"/>
</dbReference>
<dbReference type="PANTHER" id="PTHR30126:SF39">
    <property type="entry name" value="HTH-TYPE TRANSCRIPTIONAL REGULATOR CYSL"/>
    <property type="match status" value="1"/>
</dbReference>
<dbReference type="OrthoDB" id="5297263at2"/>
<feature type="domain" description="HTH lysR-type" evidence="5">
    <location>
        <begin position="1"/>
        <end position="58"/>
    </location>
</feature>
<evidence type="ECO:0000313" key="8">
    <source>
        <dbReference type="Proteomes" id="UP000051562"/>
    </source>
</evidence>
<evidence type="ECO:0000313" key="7">
    <source>
        <dbReference type="EMBL" id="SKC03481.1"/>
    </source>
</evidence>
<dbReference type="EMBL" id="FUYX01000011">
    <property type="protein sequence ID" value="SKC03481.1"/>
    <property type="molecule type" value="Genomic_DNA"/>
</dbReference>
<dbReference type="SUPFAM" id="SSF53850">
    <property type="entry name" value="Periplasmic binding protein-like II"/>
    <property type="match status" value="1"/>
</dbReference>
<proteinExistence type="inferred from homology"/>
<evidence type="ECO:0000313" key="9">
    <source>
        <dbReference type="Proteomes" id="UP000190130"/>
    </source>
</evidence>
<dbReference type="Gene3D" id="1.10.10.10">
    <property type="entry name" value="Winged helix-like DNA-binding domain superfamily/Winged helix DNA-binding domain"/>
    <property type="match status" value="1"/>
</dbReference>
<dbReference type="InterPro" id="IPR036390">
    <property type="entry name" value="WH_DNA-bd_sf"/>
</dbReference>
<dbReference type="Pfam" id="PF00126">
    <property type="entry name" value="HTH_1"/>
    <property type="match status" value="1"/>
</dbReference>
<dbReference type="RefSeq" id="WP_055726342.1">
    <property type="nucleotide sequence ID" value="NZ_FUYX01000011.1"/>
</dbReference>
<dbReference type="AlphaFoldDB" id="A0A0Q3IC39"/>
<evidence type="ECO:0000313" key="6">
    <source>
        <dbReference type="EMBL" id="KQK32397.1"/>
    </source>
</evidence>
<keyword evidence="8" id="KW-1185">Reference proteome</keyword>